<organism evidence="1 2">
    <name type="scientific">Nocardia panacis</name>
    <dbReference type="NCBI Taxonomy" id="2340916"/>
    <lineage>
        <taxon>Bacteria</taxon>
        <taxon>Bacillati</taxon>
        <taxon>Actinomycetota</taxon>
        <taxon>Actinomycetes</taxon>
        <taxon>Mycobacteriales</taxon>
        <taxon>Nocardiaceae</taxon>
        <taxon>Nocardia</taxon>
    </lineage>
</organism>
<evidence type="ECO:0000313" key="2">
    <source>
        <dbReference type="Proteomes" id="UP000266677"/>
    </source>
</evidence>
<reference evidence="1 2" key="1">
    <citation type="submission" date="2018-09" db="EMBL/GenBank/DDBJ databases">
        <title>YIM PH21274 draft genome.</title>
        <authorList>
            <person name="Miao C."/>
        </authorList>
    </citation>
    <scope>NUCLEOTIDE SEQUENCE [LARGE SCALE GENOMIC DNA]</scope>
    <source>
        <strain evidence="1 2">YIM PH 21724</strain>
    </source>
</reference>
<gene>
    <name evidence="1" type="ORF">D5S18_29440</name>
</gene>
<dbReference type="Proteomes" id="UP000266677">
    <property type="component" value="Unassembled WGS sequence"/>
</dbReference>
<name>A0A3A4JUT8_9NOCA</name>
<keyword evidence="2" id="KW-1185">Reference proteome</keyword>
<dbReference type="AlphaFoldDB" id="A0A3A4JUT8"/>
<accession>A0A3A4JUT8</accession>
<proteinExistence type="predicted"/>
<evidence type="ECO:0000313" key="1">
    <source>
        <dbReference type="EMBL" id="RJO69995.1"/>
    </source>
</evidence>
<comment type="caution">
    <text evidence="1">The sequence shown here is derived from an EMBL/GenBank/DDBJ whole genome shotgun (WGS) entry which is preliminary data.</text>
</comment>
<dbReference type="EMBL" id="QZFU01000041">
    <property type="protein sequence ID" value="RJO69995.1"/>
    <property type="molecule type" value="Genomic_DNA"/>
</dbReference>
<protein>
    <submittedName>
        <fullName evidence="1">Uncharacterized protein</fullName>
    </submittedName>
</protein>
<sequence>MLSRIHYYRDVCGLPAVLHAATGRIAIRISPQLGAISLPGVLGGQVAARLDYWHGVLVPVVMHPATGRRIFLVRNDIDDRAGVQEWLHPVNGDVLDTDVEVALPSPVLGVERWTWVDWPQDAYLPSGADVLAAIGDCAGLAVARA</sequence>